<organism evidence="1">
    <name type="scientific">uncultured Caudovirales phage</name>
    <dbReference type="NCBI Taxonomy" id="2100421"/>
    <lineage>
        <taxon>Viruses</taxon>
        <taxon>Duplodnaviria</taxon>
        <taxon>Heunggongvirae</taxon>
        <taxon>Uroviricota</taxon>
        <taxon>Caudoviricetes</taxon>
        <taxon>Peduoviridae</taxon>
        <taxon>Maltschvirus</taxon>
        <taxon>Maltschvirus maltsch</taxon>
    </lineage>
</organism>
<name>A0A6J5MZF2_9CAUD</name>
<sequence>MSEPLKVLYQSVENRIKMDYSVFADNLKDWNAIPLFEENEMIGCVIQKENEVHIGYKKQPTASIRDHLRKTLKKVLDQYGSAITSVMQDNQNGLNFCKRLGFYEIGQEQGKINLKCDRCKYV</sequence>
<accession>A0A6J5MZF2</accession>
<gene>
    <name evidence="1" type="ORF">UFOVP620_6</name>
</gene>
<dbReference type="EMBL" id="LR796576">
    <property type="protein sequence ID" value="CAB4152254.1"/>
    <property type="molecule type" value="Genomic_DNA"/>
</dbReference>
<proteinExistence type="predicted"/>
<protein>
    <submittedName>
        <fullName evidence="1">Uncharacterized protein</fullName>
    </submittedName>
</protein>
<evidence type="ECO:0000313" key="1">
    <source>
        <dbReference type="EMBL" id="CAB4152254.1"/>
    </source>
</evidence>
<reference evidence="1" key="1">
    <citation type="submission" date="2020-04" db="EMBL/GenBank/DDBJ databases">
        <authorList>
            <person name="Chiriac C."/>
            <person name="Salcher M."/>
            <person name="Ghai R."/>
            <person name="Kavagutti S V."/>
        </authorList>
    </citation>
    <scope>NUCLEOTIDE SEQUENCE</scope>
</reference>